<feature type="domain" description="Aminoacyl-transfer RNA synthetases class-II family profile" evidence="11">
    <location>
        <begin position="187"/>
        <end position="512"/>
    </location>
</feature>
<accession>A0A6G0SXV2</accession>
<dbReference type="GO" id="GO:0006433">
    <property type="term" value="P:prolyl-tRNA aminoacylation"/>
    <property type="evidence" value="ECO:0007669"/>
    <property type="project" value="InterPro"/>
</dbReference>
<keyword evidence="6" id="KW-0030">Aminoacyl-tRNA synthetase</keyword>
<dbReference type="InterPro" id="IPR004827">
    <property type="entry name" value="bZIP"/>
</dbReference>
<gene>
    <name evidence="12" type="ORF">AGLY_016394</name>
</gene>
<dbReference type="Gene3D" id="3.40.50.800">
    <property type="entry name" value="Anticodon-binding domain"/>
    <property type="match status" value="1"/>
</dbReference>
<evidence type="ECO:0000256" key="10">
    <source>
        <dbReference type="SAM" id="MobiDB-lite"/>
    </source>
</evidence>
<feature type="compositionally biased region" description="Basic and acidic residues" evidence="10">
    <location>
        <begin position="47"/>
        <end position="56"/>
    </location>
</feature>
<dbReference type="EMBL" id="VYZN01000155">
    <property type="protein sequence ID" value="KAE9523206.1"/>
    <property type="molecule type" value="Genomic_DNA"/>
</dbReference>
<dbReference type="GO" id="GO:0005524">
    <property type="term" value="F:ATP binding"/>
    <property type="evidence" value="ECO:0007669"/>
    <property type="project" value="UniProtKB-KW"/>
</dbReference>
<dbReference type="Gene3D" id="3.30.930.10">
    <property type="entry name" value="Bira Bifunctional Protein, Domain 2"/>
    <property type="match status" value="1"/>
</dbReference>
<keyword evidence="3" id="KW-0547">Nucleotide-binding</keyword>
<evidence type="ECO:0000256" key="9">
    <source>
        <dbReference type="ARBA" id="ARBA00071545"/>
    </source>
</evidence>
<dbReference type="SUPFAM" id="SSF57959">
    <property type="entry name" value="Leucine zipper domain"/>
    <property type="match status" value="1"/>
</dbReference>
<dbReference type="InterPro" id="IPR004154">
    <property type="entry name" value="Anticodon-bd"/>
</dbReference>
<evidence type="ECO:0000256" key="6">
    <source>
        <dbReference type="ARBA" id="ARBA00023146"/>
    </source>
</evidence>
<dbReference type="Gene3D" id="1.20.5.170">
    <property type="match status" value="1"/>
</dbReference>
<evidence type="ECO:0000256" key="2">
    <source>
        <dbReference type="ARBA" id="ARBA00022598"/>
    </source>
</evidence>
<dbReference type="InterPro" id="IPR033730">
    <property type="entry name" value="ProRS_core_prok"/>
</dbReference>
<dbReference type="InterPro" id="IPR002316">
    <property type="entry name" value="Pro-tRNA-ligase_IIa"/>
</dbReference>
<keyword evidence="2" id="KW-0436">Ligase</keyword>
<dbReference type="InterPro" id="IPR050062">
    <property type="entry name" value="Pro-tRNA_synthetase"/>
</dbReference>
<evidence type="ECO:0000256" key="5">
    <source>
        <dbReference type="ARBA" id="ARBA00022917"/>
    </source>
</evidence>
<dbReference type="AlphaFoldDB" id="A0A6G0SXV2"/>
<dbReference type="GO" id="GO:0003700">
    <property type="term" value="F:DNA-binding transcription factor activity"/>
    <property type="evidence" value="ECO:0007669"/>
    <property type="project" value="InterPro"/>
</dbReference>
<dbReference type="PANTHER" id="PTHR42753">
    <property type="entry name" value="MITOCHONDRIAL RIBOSOME PROTEIN L39/PROLYL-TRNA LIGASE FAMILY MEMBER"/>
    <property type="match status" value="1"/>
</dbReference>
<dbReference type="InterPro" id="IPR002314">
    <property type="entry name" value="aa-tRNA-synt_IIb"/>
</dbReference>
<name>A0A6G0SXV2_APHGL</name>
<dbReference type="InterPro" id="IPR006195">
    <property type="entry name" value="aa-tRNA-synth_II"/>
</dbReference>
<evidence type="ECO:0000256" key="3">
    <source>
        <dbReference type="ARBA" id="ARBA00022741"/>
    </source>
</evidence>
<keyword evidence="4" id="KW-0067">ATP-binding</keyword>
<dbReference type="InterPro" id="IPR045864">
    <property type="entry name" value="aa-tRNA-synth_II/BPL/LPL"/>
</dbReference>
<sequence>MDFEESFMNAQDFDNLVQVEQAQEMKESTTTTPPPVANKRGRKPGKKSSDKVDIRAKLERSRQSARECRARKKLRYQYLEELVTDREKAVISLRQELDKYRTWCVEVDEGRIPEGLPGLLDELGAVKQESAGGQFVSIRCYNSLVVLNKLYTAVLKNIIKFEIKMNSLKNMFRPTKPISKNVSFKPDELISNSQKLMLELGIIRQSTNGLYHLLPLAQRSLDKLINIINKNMMDIGAQKISMPILIHSNLWKKTGRLSKNIEDLYIVNDRKSKEFLLSPTHEEVVTDLFSSDPKTYKQLPLMLYQIGTKFRDEIRPKLGIIRSKEFLMKDLYSFDRDQTSAITTYNKVCQAYEKIFKHIGVKFIKGRDNNIIHTIMQPANVMNLVLVEGTSGMMGGNQSHEFHFPAEVGDDTLLQCKKCEFGMNKEMSPELVQCPKCSSTDIEFTKAIEVGHTFNLGTFYSNALSATYSDTDGTLKPPYMGSYGLGVTRIIGASVECLSTQEIIQWPRSLSPFTVCIIPAKEGSIEENTSLNNIQSLYNHFTKIFGDDIVVDDRTHMTIGKRLIEAKKLGFPFVVVMGKKINENPSLYELYEASTNKLKHYELSNLINYLKQQCLDKI</sequence>
<feature type="region of interest" description="Disordered" evidence="10">
    <location>
        <begin position="20"/>
        <end position="56"/>
    </location>
</feature>
<dbReference type="Pfam" id="PF03129">
    <property type="entry name" value="HGTP_anticodon"/>
    <property type="match status" value="1"/>
</dbReference>
<keyword evidence="5" id="KW-0648">Protein biosynthesis</keyword>
<protein>
    <recommendedName>
        <fullName evidence="9">Probable proline--tRNA ligase, mitochondrial</fullName>
        <ecNumber evidence="1">6.1.1.15</ecNumber>
    </recommendedName>
    <alternativeName>
        <fullName evidence="7">Prolyl-tRNA synthetase</fullName>
    </alternativeName>
</protein>
<dbReference type="GO" id="GO:0004827">
    <property type="term" value="F:proline-tRNA ligase activity"/>
    <property type="evidence" value="ECO:0007669"/>
    <property type="project" value="UniProtKB-EC"/>
</dbReference>
<dbReference type="GO" id="GO:0005739">
    <property type="term" value="C:mitochondrion"/>
    <property type="evidence" value="ECO:0007669"/>
    <property type="project" value="TreeGrafter"/>
</dbReference>
<dbReference type="EC" id="6.1.1.15" evidence="1"/>
<evidence type="ECO:0000256" key="7">
    <source>
        <dbReference type="ARBA" id="ARBA00029731"/>
    </source>
</evidence>
<dbReference type="InterPro" id="IPR036621">
    <property type="entry name" value="Anticodon-bd_dom_sf"/>
</dbReference>
<keyword evidence="13" id="KW-1185">Reference proteome</keyword>
<evidence type="ECO:0000313" key="12">
    <source>
        <dbReference type="EMBL" id="KAE9523206.1"/>
    </source>
</evidence>
<dbReference type="OrthoDB" id="10267474at2759"/>
<evidence type="ECO:0000259" key="11">
    <source>
        <dbReference type="PROSITE" id="PS50862"/>
    </source>
</evidence>
<comment type="caution">
    <text evidence="12">The sequence shown here is derived from an EMBL/GenBank/DDBJ whole genome shotgun (WGS) entry which is preliminary data.</text>
</comment>
<dbReference type="InterPro" id="IPR046347">
    <property type="entry name" value="bZIP_sf"/>
</dbReference>
<proteinExistence type="predicted"/>
<evidence type="ECO:0000313" key="13">
    <source>
        <dbReference type="Proteomes" id="UP000475862"/>
    </source>
</evidence>
<dbReference type="PANTHER" id="PTHR42753:SF10">
    <property type="entry name" value="PROLINE--TRNA LIGASE, MITOCHONDRIAL-RELATED"/>
    <property type="match status" value="1"/>
</dbReference>
<dbReference type="SUPFAM" id="SSF52954">
    <property type="entry name" value="Class II aaRS ABD-related"/>
    <property type="match status" value="1"/>
</dbReference>
<dbReference type="CDD" id="cd14709">
    <property type="entry name" value="bZIP_CREBL2"/>
    <property type="match status" value="1"/>
</dbReference>
<dbReference type="Proteomes" id="UP000475862">
    <property type="component" value="Unassembled WGS sequence"/>
</dbReference>
<dbReference type="SUPFAM" id="SSF55681">
    <property type="entry name" value="Class II aaRS and biotin synthetases"/>
    <property type="match status" value="1"/>
</dbReference>
<dbReference type="PROSITE" id="PS50862">
    <property type="entry name" value="AA_TRNA_LIGASE_II"/>
    <property type="match status" value="1"/>
</dbReference>
<dbReference type="PRINTS" id="PR01046">
    <property type="entry name" value="TRNASYNTHPRO"/>
</dbReference>
<comment type="catalytic activity">
    <reaction evidence="8">
        <text>tRNA(Pro) + L-proline + ATP = L-prolyl-tRNA(Pro) + AMP + diphosphate</text>
        <dbReference type="Rhea" id="RHEA:14305"/>
        <dbReference type="Rhea" id="RHEA-COMP:9700"/>
        <dbReference type="Rhea" id="RHEA-COMP:9702"/>
        <dbReference type="ChEBI" id="CHEBI:30616"/>
        <dbReference type="ChEBI" id="CHEBI:33019"/>
        <dbReference type="ChEBI" id="CHEBI:60039"/>
        <dbReference type="ChEBI" id="CHEBI:78442"/>
        <dbReference type="ChEBI" id="CHEBI:78532"/>
        <dbReference type="ChEBI" id="CHEBI:456215"/>
        <dbReference type="EC" id="6.1.1.15"/>
    </reaction>
</comment>
<dbReference type="Pfam" id="PF00587">
    <property type="entry name" value="tRNA-synt_2b"/>
    <property type="match status" value="1"/>
</dbReference>
<dbReference type="GO" id="GO:0005634">
    <property type="term" value="C:nucleus"/>
    <property type="evidence" value="ECO:0007669"/>
    <property type="project" value="UniProtKB-ARBA"/>
</dbReference>
<evidence type="ECO:0000256" key="1">
    <source>
        <dbReference type="ARBA" id="ARBA00012831"/>
    </source>
</evidence>
<organism evidence="12 13">
    <name type="scientific">Aphis glycines</name>
    <name type="common">Soybean aphid</name>
    <dbReference type="NCBI Taxonomy" id="307491"/>
    <lineage>
        <taxon>Eukaryota</taxon>
        <taxon>Metazoa</taxon>
        <taxon>Ecdysozoa</taxon>
        <taxon>Arthropoda</taxon>
        <taxon>Hexapoda</taxon>
        <taxon>Insecta</taxon>
        <taxon>Pterygota</taxon>
        <taxon>Neoptera</taxon>
        <taxon>Paraneoptera</taxon>
        <taxon>Hemiptera</taxon>
        <taxon>Sternorrhyncha</taxon>
        <taxon>Aphidomorpha</taxon>
        <taxon>Aphidoidea</taxon>
        <taxon>Aphididae</taxon>
        <taxon>Aphidini</taxon>
        <taxon>Aphis</taxon>
        <taxon>Aphis</taxon>
    </lineage>
</organism>
<evidence type="ECO:0000256" key="4">
    <source>
        <dbReference type="ARBA" id="ARBA00022840"/>
    </source>
</evidence>
<dbReference type="FunFam" id="3.30.930.10:FF:000042">
    <property type="entry name" value="probable proline--tRNA ligase, mitochondrial"/>
    <property type="match status" value="1"/>
</dbReference>
<reference evidence="12 13" key="1">
    <citation type="submission" date="2019-08" db="EMBL/GenBank/DDBJ databases">
        <title>The genome of the soybean aphid Biotype 1, its phylome, world population structure and adaptation to the North American continent.</title>
        <authorList>
            <person name="Giordano R."/>
            <person name="Donthu R.K."/>
            <person name="Hernandez A.G."/>
            <person name="Wright C.L."/>
            <person name="Zimin A.V."/>
        </authorList>
    </citation>
    <scope>NUCLEOTIDE SEQUENCE [LARGE SCALE GENOMIC DNA]</scope>
    <source>
        <tissue evidence="12">Whole aphids</tissue>
    </source>
</reference>
<dbReference type="Pfam" id="PF07716">
    <property type="entry name" value="bZIP_2"/>
    <property type="match status" value="1"/>
</dbReference>
<dbReference type="CDD" id="cd00779">
    <property type="entry name" value="ProRS_core_prok"/>
    <property type="match status" value="1"/>
</dbReference>
<evidence type="ECO:0000256" key="8">
    <source>
        <dbReference type="ARBA" id="ARBA00047671"/>
    </source>
</evidence>